<accession>A0A292PRG8</accession>
<evidence type="ECO:0000313" key="3">
    <source>
        <dbReference type="Proteomes" id="UP001412239"/>
    </source>
</evidence>
<reference evidence="2" key="1">
    <citation type="submission" date="2015-10" db="EMBL/GenBank/DDBJ databases">
        <authorList>
            <person name="Regsiter A."/>
            <person name="william w."/>
        </authorList>
    </citation>
    <scope>NUCLEOTIDE SEQUENCE</scope>
    <source>
        <strain evidence="2">Montdore</strain>
    </source>
</reference>
<keyword evidence="3" id="KW-1185">Reference proteome</keyword>
<keyword evidence="1" id="KW-1133">Transmembrane helix</keyword>
<proteinExistence type="predicted"/>
<name>A0A292PRG8_9PEZI</name>
<dbReference type="AlphaFoldDB" id="A0A292PRG8"/>
<evidence type="ECO:0000256" key="1">
    <source>
        <dbReference type="SAM" id="Phobius"/>
    </source>
</evidence>
<evidence type="ECO:0000313" key="2">
    <source>
        <dbReference type="EMBL" id="CUS09218.1"/>
    </source>
</evidence>
<dbReference type="EMBL" id="LN891092">
    <property type="protein sequence ID" value="CUS09218.1"/>
    <property type="molecule type" value="Genomic_DNA"/>
</dbReference>
<feature type="transmembrane region" description="Helical" evidence="1">
    <location>
        <begin position="106"/>
        <end position="124"/>
    </location>
</feature>
<sequence>MAVRYHTLGNRLARDLWQSYTRGHGGYTSGVLGKSQQNTHQVRQSRRGISHALEVRQGGGRSVEKDMRLWYFSVIFLKLSHSLSLHFVFSYIVQVIRYHTQSSCSFLTYSLIPFLSLSLLFIPIKVPCRLV</sequence>
<keyword evidence="1" id="KW-0812">Transmembrane</keyword>
<gene>
    <name evidence="2" type="ORF">GSTUAT00006697001</name>
</gene>
<organism evidence="2 3">
    <name type="scientific">Tuber aestivum</name>
    <name type="common">summer truffle</name>
    <dbReference type="NCBI Taxonomy" id="59557"/>
    <lineage>
        <taxon>Eukaryota</taxon>
        <taxon>Fungi</taxon>
        <taxon>Dikarya</taxon>
        <taxon>Ascomycota</taxon>
        <taxon>Pezizomycotina</taxon>
        <taxon>Pezizomycetes</taxon>
        <taxon>Pezizales</taxon>
        <taxon>Tuberaceae</taxon>
        <taxon>Tuber</taxon>
    </lineage>
</organism>
<protein>
    <submittedName>
        <fullName evidence="2">Uncharacterized protein</fullName>
    </submittedName>
</protein>
<dbReference type="Proteomes" id="UP001412239">
    <property type="component" value="Unassembled WGS sequence"/>
</dbReference>
<feature type="transmembrane region" description="Helical" evidence="1">
    <location>
        <begin position="69"/>
        <end position="94"/>
    </location>
</feature>
<keyword evidence="1" id="KW-0472">Membrane</keyword>